<dbReference type="InterPro" id="IPR052514">
    <property type="entry name" value="SAM-dependent_MTase"/>
</dbReference>
<proteinExistence type="predicted"/>
<dbReference type="PANTHER" id="PTHR34203:SF15">
    <property type="entry name" value="SLL1173 PROTEIN"/>
    <property type="match status" value="1"/>
</dbReference>
<protein>
    <recommendedName>
        <fullName evidence="2">Rhodanese domain-containing protein</fullName>
    </recommendedName>
</protein>
<keyword evidence="4" id="KW-1185">Reference proteome</keyword>
<evidence type="ECO:0000256" key="1">
    <source>
        <dbReference type="SAM" id="MobiDB-lite"/>
    </source>
</evidence>
<accession>A0A7I7T0M9</accession>
<sequence>MVIAGYPPPSPADRVTVALACALRKVVWWLRTPKESVPVVEKVLRGGLLIPVFAALSLLLRARARLGHSVQLPGGTGFGATLMCRLPDLIATYIWVFQEWEPDLTRFITSRLRDGDVFVDVGANIGYYSLLAAKSVGDGGGVVAVEASPAMFDDLRRNTLANDHGDRIREVNKAAAAKSGTLTVFAGPRHNAGMSTTLPTRGLHVESTVQALPLDEILTFQEITSTRLIKIDVEGAEPDVLAGMGNLIGSMRPDTEIVVELSPRWWPDRRLLPLDVLRPFIDAGFNVYRMKNSYSAWRYLWPNEVSDAVRLRSPLTRRVSRLDLVLSRYDGDSLAIDARTGYWLADGLSRIRTGRPRSRALDSTRSRSGRPVRDWRH</sequence>
<dbReference type="Proteomes" id="UP000467148">
    <property type="component" value="Chromosome"/>
</dbReference>
<feature type="region of interest" description="Disordered" evidence="1">
    <location>
        <begin position="357"/>
        <end position="377"/>
    </location>
</feature>
<dbReference type="Gene3D" id="3.40.50.150">
    <property type="entry name" value="Vaccinia Virus protein VP39"/>
    <property type="match status" value="1"/>
</dbReference>
<evidence type="ECO:0000259" key="2">
    <source>
        <dbReference type="PROSITE" id="PS50206"/>
    </source>
</evidence>
<gene>
    <name evidence="3" type="ORF">MHEL_11070</name>
</gene>
<dbReference type="InterPro" id="IPR029063">
    <property type="entry name" value="SAM-dependent_MTases_sf"/>
</dbReference>
<dbReference type="InterPro" id="IPR006342">
    <property type="entry name" value="FkbM_mtfrase"/>
</dbReference>
<evidence type="ECO:0000313" key="4">
    <source>
        <dbReference type="Proteomes" id="UP000467148"/>
    </source>
</evidence>
<dbReference type="RefSeq" id="WP_163746613.1">
    <property type="nucleotide sequence ID" value="NZ_AP022596.1"/>
</dbReference>
<name>A0A7I7T0M9_9MYCO</name>
<organism evidence="3 4">
    <name type="scientific">Mycolicibacterium helvum</name>
    <dbReference type="NCBI Taxonomy" id="1534349"/>
    <lineage>
        <taxon>Bacteria</taxon>
        <taxon>Bacillati</taxon>
        <taxon>Actinomycetota</taxon>
        <taxon>Actinomycetes</taxon>
        <taxon>Mycobacteriales</taxon>
        <taxon>Mycobacteriaceae</taxon>
        <taxon>Mycolicibacterium</taxon>
    </lineage>
</organism>
<dbReference type="PANTHER" id="PTHR34203">
    <property type="entry name" value="METHYLTRANSFERASE, FKBM FAMILY PROTEIN"/>
    <property type="match status" value="1"/>
</dbReference>
<dbReference type="NCBIfam" id="TIGR01444">
    <property type="entry name" value="fkbM_fam"/>
    <property type="match status" value="1"/>
</dbReference>
<dbReference type="InterPro" id="IPR001763">
    <property type="entry name" value="Rhodanese-like_dom"/>
</dbReference>
<feature type="domain" description="Rhodanese" evidence="2">
    <location>
        <begin position="280"/>
        <end position="306"/>
    </location>
</feature>
<dbReference type="EMBL" id="AP022596">
    <property type="protein sequence ID" value="BBY62864.1"/>
    <property type="molecule type" value="Genomic_DNA"/>
</dbReference>
<evidence type="ECO:0000313" key="3">
    <source>
        <dbReference type="EMBL" id="BBY62864.1"/>
    </source>
</evidence>
<dbReference type="AlphaFoldDB" id="A0A7I7T0M9"/>
<feature type="compositionally biased region" description="Basic and acidic residues" evidence="1">
    <location>
        <begin position="359"/>
        <end position="377"/>
    </location>
</feature>
<dbReference type="SUPFAM" id="SSF53335">
    <property type="entry name" value="S-adenosyl-L-methionine-dependent methyltransferases"/>
    <property type="match status" value="1"/>
</dbReference>
<dbReference type="PROSITE" id="PS50206">
    <property type="entry name" value="RHODANESE_3"/>
    <property type="match status" value="1"/>
</dbReference>
<dbReference type="Pfam" id="PF05050">
    <property type="entry name" value="Methyltransf_21"/>
    <property type="match status" value="1"/>
</dbReference>
<reference evidence="3 4" key="1">
    <citation type="journal article" date="2019" name="Emerg. Microbes Infect.">
        <title>Comprehensive subspecies identification of 175 nontuberculous mycobacteria species based on 7547 genomic profiles.</title>
        <authorList>
            <person name="Matsumoto Y."/>
            <person name="Kinjo T."/>
            <person name="Motooka D."/>
            <person name="Nabeya D."/>
            <person name="Jung N."/>
            <person name="Uechi K."/>
            <person name="Horii T."/>
            <person name="Iida T."/>
            <person name="Fujita J."/>
            <person name="Nakamura S."/>
        </authorList>
    </citation>
    <scope>NUCLEOTIDE SEQUENCE [LARGE SCALE GENOMIC DNA]</scope>
    <source>
        <strain evidence="3 4">JCM 30396</strain>
    </source>
</reference>
<dbReference type="KEGG" id="mhev:MHEL_11070"/>